<name>A0A397Z9E9_BRACM</name>
<organism evidence="2 3">
    <name type="scientific">Brassica campestris</name>
    <name type="common">Field mustard</name>
    <dbReference type="NCBI Taxonomy" id="3711"/>
    <lineage>
        <taxon>Eukaryota</taxon>
        <taxon>Viridiplantae</taxon>
        <taxon>Streptophyta</taxon>
        <taxon>Embryophyta</taxon>
        <taxon>Tracheophyta</taxon>
        <taxon>Spermatophyta</taxon>
        <taxon>Magnoliopsida</taxon>
        <taxon>eudicotyledons</taxon>
        <taxon>Gunneridae</taxon>
        <taxon>Pentapetalae</taxon>
        <taxon>rosids</taxon>
        <taxon>malvids</taxon>
        <taxon>Brassicales</taxon>
        <taxon>Brassicaceae</taxon>
        <taxon>Brassiceae</taxon>
        <taxon>Brassica</taxon>
    </lineage>
</organism>
<dbReference type="InterPro" id="IPR012337">
    <property type="entry name" value="RNaseH-like_sf"/>
</dbReference>
<dbReference type="Pfam" id="PF13456">
    <property type="entry name" value="RVT_3"/>
    <property type="match status" value="1"/>
</dbReference>
<sequence>MGFGPCEVFNFVLDRIIGFAINAIGQKLYGDTNTQEDHLYTIVQCVCGVKVNVHCTFCDAEETILHLFFHCQFARQVWEMAPFTGAFDTFSAENVDAGLTLVFRQLPLPPSGSDGAWKPGILAAGTAWSFYTNNGGMITSHSKLISYVNSSLVAERLALREAMEHALSLGLNRVNFESDSKNLVAAIVDGACFSEIHGIASKNLVAAIVGTATVSLSPLKMV</sequence>
<dbReference type="GO" id="GO:0003676">
    <property type="term" value="F:nucleic acid binding"/>
    <property type="evidence" value="ECO:0007669"/>
    <property type="project" value="InterPro"/>
</dbReference>
<accession>A0A397Z9E9</accession>
<dbReference type="InterPro" id="IPR052929">
    <property type="entry name" value="RNase_H-like_EbsB-rel"/>
</dbReference>
<dbReference type="GO" id="GO:0004523">
    <property type="term" value="F:RNA-DNA hybrid ribonuclease activity"/>
    <property type="evidence" value="ECO:0007669"/>
    <property type="project" value="InterPro"/>
</dbReference>
<evidence type="ECO:0000259" key="1">
    <source>
        <dbReference type="Pfam" id="PF13456"/>
    </source>
</evidence>
<evidence type="ECO:0000313" key="3">
    <source>
        <dbReference type="Proteomes" id="UP000264353"/>
    </source>
</evidence>
<protein>
    <recommendedName>
        <fullName evidence="1">RNase H type-1 domain-containing protein</fullName>
    </recommendedName>
</protein>
<dbReference type="CDD" id="cd06222">
    <property type="entry name" value="RNase_H_like"/>
    <property type="match status" value="1"/>
</dbReference>
<dbReference type="InterPro" id="IPR002156">
    <property type="entry name" value="RNaseH_domain"/>
</dbReference>
<dbReference type="SUPFAM" id="SSF53098">
    <property type="entry name" value="Ribonuclease H-like"/>
    <property type="match status" value="1"/>
</dbReference>
<dbReference type="InterPro" id="IPR044730">
    <property type="entry name" value="RNase_H-like_dom_plant"/>
</dbReference>
<dbReference type="Proteomes" id="UP000264353">
    <property type="component" value="Chromosome A6"/>
</dbReference>
<dbReference type="EMBL" id="CM010633">
    <property type="protein sequence ID" value="RID59806.1"/>
    <property type="molecule type" value="Genomic_DNA"/>
</dbReference>
<dbReference type="Gene3D" id="3.30.420.10">
    <property type="entry name" value="Ribonuclease H-like superfamily/Ribonuclease H"/>
    <property type="match status" value="1"/>
</dbReference>
<dbReference type="PANTHER" id="PTHR47074:SF11">
    <property type="entry name" value="REVERSE TRANSCRIPTASE-LIKE PROTEIN"/>
    <property type="match status" value="1"/>
</dbReference>
<feature type="domain" description="RNase H type-1" evidence="1">
    <location>
        <begin position="113"/>
        <end position="189"/>
    </location>
</feature>
<dbReference type="PANTHER" id="PTHR47074">
    <property type="entry name" value="BNAC02G40300D PROTEIN"/>
    <property type="match status" value="1"/>
</dbReference>
<gene>
    <name evidence="2" type="ORF">BRARA_F03005</name>
</gene>
<reference evidence="2 3" key="1">
    <citation type="submission" date="2018-06" db="EMBL/GenBank/DDBJ databases">
        <title>WGS assembly of Brassica rapa FPsc.</title>
        <authorList>
            <person name="Bowman J."/>
            <person name="Kohchi T."/>
            <person name="Yamato K."/>
            <person name="Jenkins J."/>
            <person name="Shu S."/>
            <person name="Ishizaki K."/>
            <person name="Yamaoka S."/>
            <person name="Nishihama R."/>
            <person name="Nakamura Y."/>
            <person name="Berger F."/>
            <person name="Adam C."/>
            <person name="Aki S."/>
            <person name="Althoff F."/>
            <person name="Araki T."/>
            <person name="Arteaga-Vazquez M."/>
            <person name="Balasubrmanian S."/>
            <person name="Bauer D."/>
            <person name="Boehm C."/>
            <person name="Briginshaw L."/>
            <person name="Caballero-Perez J."/>
            <person name="Catarino B."/>
            <person name="Chen F."/>
            <person name="Chiyoda S."/>
            <person name="Chovatia M."/>
            <person name="Davies K."/>
            <person name="Delmans M."/>
            <person name="Demura T."/>
            <person name="Dierschke T."/>
            <person name="Dolan L."/>
            <person name="Dorantes-Acosta A."/>
            <person name="Eklund D."/>
            <person name="Florent S."/>
            <person name="Flores-Sandoval E."/>
            <person name="Fujiyama A."/>
            <person name="Fukuzawa H."/>
            <person name="Galik B."/>
            <person name="Grimanelli D."/>
            <person name="Grimwood J."/>
            <person name="Grossniklaus U."/>
            <person name="Hamada T."/>
            <person name="Haseloff J."/>
            <person name="Hetherington A."/>
            <person name="Higo A."/>
            <person name="Hirakawa Y."/>
            <person name="Hundley H."/>
            <person name="Ikeda Y."/>
            <person name="Inoue K."/>
            <person name="Inoue S."/>
            <person name="Ishida S."/>
            <person name="Jia Q."/>
            <person name="Kakita M."/>
            <person name="Kanazawa T."/>
            <person name="Kawai Y."/>
            <person name="Kawashima T."/>
            <person name="Kennedy M."/>
            <person name="Kinose K."/>
            <person name="Kinoshita T."/>
            <person name="Kohara Y."/>
            <person name="Koide E."/>
            <person name="Komatsu K."/>
            <person name="Kopischke S."/>
            <person name="Kubo M."/>
            <person name="Kyozuka J."/>
            <person name="Lagercrantz U."/>
            <person name="Lin S."/>
            <person name="Lindquist E."/>
            <person name="Lipzen A."/>
            <person name="Lu C."/>
            <person name="Luna E."/>
            <person name="Martienssen R."/>
            <person name="Minamino N."/>
            <person name="Mizutani M."/>
            <person name="Mizutani M."/>
            <person name="Mochizuki N."/>
            <person name="Monte I."/>
            <person name="Mosher R."/>
            <person name="Nagasaki H."/>
            <person name="Nakagami H."/>
            <person name="Naramoto S."/>
            <person name="Nishitani K."/>
            <person name="Ohtani M."/>
            <person name="Okamoto T."/>
            <person name="Okumura M."/>
            <person name="Phillips J."/>
            <person name="Pollak B."/>
            <person name="Reinders A."/>
            <person name="Roevekamp M."/>
            <person name="Sano R."/>
            <person name="Sawa S."/>
            <person name="Schmid M."/>
            <person name="Shirakawa M."/>
            <person name="Solano R."/>
            <person name="Spunde A."/>
            <person name="Suetsugu N."/>
            <person name="Sugano S."/>
            <person name="Sugiyama A."/>
            <person name="Sun R."/>
            <person name="Suzuki Y."/>
            <person name="Takenaka M."/>
            <person name="Takezawa D."/>
            <person name="Tomogane H."/>
            <person name="Tsuzuki M."/>
            <person name="Ueda T."/>
            <person name="Umeda M."/>
            <person name="Ward J."/>
            <person name="Watanabe Y."/>
            <person name="Yazaki K."/>
            <person name="Yokoyama R."/>
            <person name="Yoshitake Y."/>
            <person name="Yotsui I."/>
            <person name="Zachgo S."/>
            <person name="Schmutz J."/>
        </authorList>
    </citation>
    <scope>NUCLEOTIDE SEQUENCE [LARGE SCALE GENOMIC DNA]</scope>
    <source>
        <strain evidence="3">cv. B-3</strain>
    </source>
</reference>
<dbReference type="InterPro" id="IPR036397">
    <property type="entry name" value="RNaseH_sf"/>
</dbReference>
<evidence type="ECO:0000313" key="2">
    <source>
        <dbReference type="EMBL" id="RID59806.1"/>
    </source>
</evidence>
<proteinExistence type="predicted"/>
<dbReference type="AlphaFoldDB" id="A0A397Z9E9"/>